<dbReference type="PANTHER" id="PTHR47199:SF2">
    <property type="entry name" value="PHOTOSYSTEM II STABILITY_ASSEMBLY FACTOR HCF136, CHLOROPLASTIC"/>
    <property type="match status" value="1"/>
</dbReference>
<name>A0ABN6PKZ9_9BURK</name>
<sequence length="331" mass="34538">MKRRHLLCTVGAGTLLAAARGANANAAAAAAFRDALDLPATPSPLAPRGLVTGLARAGARLVAVGQRGHILWSDDQGGSWRQAEVPVSSDLVAVCFPDERHGWAVGHDGVILHSADGGQRWQRQWDGRRLGGRGAENPLLDVAFRDARQGLAVGAFGSLLRTDDGGRSWVSAPELVDNPKGLHLYALRQVGSDWYIAGEQGLLLRRDGQRLDQGFVPLAQPYPGTLFGVVGSARVLLAHGLRGSLLRSTDAGRSWQTVPTGLGVGLTGSAVNGRGDIAIVSQAGHVLLSRDDGASFAMLKTERAAPAAAVAFAGDAHLVLAGPRGLSRLPL</sequence>
<feature type="chain" id="PRO_5045748655" description="Photosynthesis system II assembly factor Ycf48/Hcf136-like domain-containing protein" evidence="3">
    <location>
        <begin position="25"/>
        <end position="331"/>
    </location>
</feature>
<dbReference type="Pfam" id="PF14870">
    <property type="entry name" value="PSII_BNR"/>
    <property type="match status" value="2"/>
</dbReference>
<evidence type="ECO:0000256" key="3">
    <source>
        <dbReference type="SAM" id="SignalP"/>
    </source>
</evidence>
<reference evidence="5" key="1">
    <citation type="submission" date="2022-04" db="EMBL/GenBank/DDBJ databases">
        <title>Whole genome sequence of Sphaerotilus sp. FB-5.</title>
        <authorList>
            <person name="Takeda M."/>
            <person name="Narihara S."/>
            <person name="Akimoto M."/>
            <person name="Akimoto R."/>
            <person name="Nishiyashiki S."/>
            <person name="Murakami T."/>
        </authorList>
    </citation>
    <scope>NUCLEOTIDE SEQUENCE</scope>
    <source>
        <strain evidence="5">FB-5</strain>
    </source>
</reference>
<evidence type="ECO:0000259" key="4">
    <source>
        <dbReference type="Pfam" id="PF14870"/>
    </source>
</evidence>
<evidence type="ECO:0000313" key="5">
    <source>
        <dbReference type="EMBL" id="BDI05866.1"/>
    </source>
</evidence>
<feature type="domain" description="Photosynthesis system II assembly factor Ycf48/Hcf136-like" evidence="4">
    <location>
        <begin position="136"/>
        <end position="257"/>
    </location>
</feature>
<keyword evidence="1" id="KW-0602">Photosynthesis</keyword>
<dbReference type="Gene3D" id="2.130.10.10">
    <property type="entry name" value="YVTN repeat-like/Quinoprotein amine dehydrogenase"/>
    <property type="match status" value="2"/>
</dbReference>
<dbReference type="InterPro" id="IPR015943">
    <property type="entry name" value="WD40/YVTN_repeat-like_dom_sf"/>
</dbReference>
<dbReference type="PANTHER" id="PTHR47199">
    <property type="entry name" value="PHOTOSYSTEM II STABILITY/ASSEMBLY FACTOR HCF136, CHLOROPLASTIC"/>
    <property type="match status" value="1"/>
</dbReference>
<accession>A0ABN6PKZ9</accession>
<dbReference type="Proteomes" id="UP001057498">
    <property type="component" value="Chromosome"/>
</dbReference>
<dbReference type="RefSeq" id="WP_251969202.1">
    <property type="nucleotide sequence ID" value="NZ_AP025730.1"/>
</dbReference>
<keyword evidence="3" id="KW-0732">Signal</keyword>
<dbReference type="InterPro" id="IPR028203">
    <property type="entry name" value="PSII_CF48-like_dom"/>
</dbReference>
<gene>
    <name evidence="5" type="ORF">CATMQ487_28360</name>
</gene>
<keyword evidence="2" id="KW-0604">Photosystem II</keyword>
<evidence type="ECO:0000256" key="2">
    <source>
        <dbReference type="ARBA" id="ARBA00023276"/>
    </source>
</evidence>
<evidence type="ECO:0000256" key="1">
    <source>
        <dbReference type="ARBA" id="ARBA00022531"/>
    </source>
</evidence>
<feature type="domain" description="Photosynthesis system II assembly factor Ycf48/Hcf136-like" evidence="4">
    <location>
        <begin position="79"/>
        <end position="123"/>
    </location>
</feature>
<feature type="signal peptide" evidence="3">
    <location>
        <begin position="1"/>
        <end position="24"/>
    </location>
</feature>
<dbReference type="EMBL" id="AP025730">
    <property type="protein sequence ID" value="BDI05866.1"/>
    <property type="molecule type" value="Genomic_DNA"/>
</dbReference>
<organism evidence="5 6">
    <name type="scientific">Sphaerotilus microaerophilus</name>
    <dbReference type="NCBI Taxonomy" id="2914710"/>
    <lineage>
        <taxon>Bacteria</taxon>
        <taxon>Pseudomonadati</taxon>
        <taxon>Pseudomonadota</taxon>
        <taxon>Betaproteobacteria</taxon>
        <taxon>Burkholderiales</taxon>
        <taxon>Sphaerotilaceae</taxon>
        <taxon>Sphaerotilus</taxon>
    </lineage>
</organism>
<proteinExistence type="predicted"/>
<evidence type="ECO:0000313" key="6">
    <source>
        <dbReference type="Proteomes" id="UP001057498"/>
    </source>
</evidence>
<keyword evidence="6" id="KW-1185">Reference proteome</keyword>
<dbReference type="SUPFAM" id="SSF110296">
    <property type="entry name" value="Oligoxyloglucan reducing end-specific cellobiohydrolase"/>
    <property type="match status" value="1"/>
</dbReference>
<protein>
    <recommendedName>
        <fullName evidence="4">Photosynthesis system II assembly factor Ycf48/Hcf136-like domain-containing protein</fullName>
    </recommendedName>
</protein>